<reference evidence="1 2" key="1">
    <citation type="journal article" date="2016" name="Appl. Environ. Microbiol.">
        <title>Lack of Overt Genome Reduction in the Bryostatin-Producing Bryozoan Symbiont "Candidatus Endobugula sertula".</title>
        <authorList>
            <person name="Miller I.J."/>
            <person name="Vanee N."/>
            <person name="Fong S.S."/>
            <person name="Lim-Fong G.E."/>
            <person name="Kwan J.C."/>
        </authorList>
    </citation>
    <scope>NUCLEOTIDE SEQUENCE [LARGE SCALE GENOMIC DNA]</scope>
    <source>
        <strain evidence="1">AB1-4</strain>
    </source>
</reference>
<evidence type="ECO:0000313" key="1">
    <source>
        <dbReference type="EMBL" id="ODS24187.1"/>
    </source>
</evidence>
<proteinExistence type="predicted"/>
<evidence type="ECO:0000313" key="2">
    <source>
        <dbReference type="Proteomes" id="UP000242502"/>
    </source>
</evidence>
<dbReference type="AlphaFoldDB" id="A0A1D2QRI5"/>
<sequence>MQKAPVADNKKYSSKVVNCCAAIETLDKTCNTLHFLSDALVCWDTTVVEFSENSAHQIGALLFNTQKELQALRDTICDDESVGELLECEEV</sequence>
<gene>
    <name evidence="1" type="ORF">AB835_04725</name>
</gene>
<name>A0A1D2QRI5_9GAMM</name>
<organism evidence="1 2">
    <name type="scientific">Candidatus Endobugula sertula</name>
    <name type="common">Bugula neritina bacterial symbiont</name>
    <dbReference type="NCBI Taxonomy" id="62101"/>
    <lineage>
        <taxon>Bacteria</taxon>
        <taxon>Pseudomonadati</taxon>
        <taxon>Pseudomonadota</taxon>
        <taxon>Gammaproteobacteria</taxon>
        <taxon>Cellvibrionales</taxon>
        <taxon>Cellvibrionaceae</taxon>
        <taxon>Candidatus Endobugula</taxon>
    </lineage>
</organism>
<accession>A0A1D2QRI5</accession>
<comment type="caution">
    <text evidence="1">The sequence shown here is derived from an EMBL/GenBank/DDBJ whole genome shotgun (WGS) entry which is preliminary data.</text>
</comment>
<dbReference type="EMBL" id="MDLC01000012">
    <property type="protein sequence ID" value="ODS24187.1"/>
    <property type="molecule type" value="Genomic_DNA"/>
</dbReference>
<dbReference type="Proteomes" id="UP000242502">
    <property type="component" value="Unassembled WGS sequence"/>
</dbReference>
<protein>
    <submittedName>
        <fullName evidence="1">Uncharacterized protein</fullName>
    </submittedName>
</protein>